<evidence type="ECO:0000256" key="1">
    <source>
        <dbReference type="SAM" id="SignalP"/>
    </source>
</evidence>
<evidence type="ECO:0008006" key="4">
    <source>
        <dbReference type="Google" id="ProtNLM"/>
    </source>
</evidence>
<gene>
    <name evidence="2" type="ORF">M747DRAFT_49110</name>
</gene>
<reference evidence="2 3" key="1">
    <citation type="submission" date="2018-07" db="EMBL/GenBank/DDBJ databases">
        <title>Section-level genome sequencing of Aspergillus section Nigri to investigate inter- and intra-species variation.</title>
        <authorList>
            <consortium name="DOE Joint Genome Institute"/>
            <person name="Vesth T.C."/>
            <person name="Nybo J.L."/>
            <person name="Theobald S."/>
            <person name="Frisvad J.C."/>
            <person name="Larsen T.O."/>
            <person name="Nielsen K.F."/>
            <person name="Hoof J.B."/>
            <person name="Brandl J."/>
            <person name="Salamov A."/>
            <person name="Riley R."/>
            <person name="Gladden J.M."/>
            <person name="Phatale P."/>
            <person name="Nielsen M.T."/>
            <person name="Lyhne E.K."/>
            <person name="Kogle M.E."/>
            <person name="Strasser K."/>
            <person name="McDonnell E."/>
            <person name="Barry K."/>
            <person name="Clum A."/>
            <person name="Chen C."/>
            <person name="Nolan M."/>
            <person name="Sandor L."/>
            <person name="Kuo A."/>
            <person name="Lipzen A."/>
            <person name="Hainaut M."/>
            <person name="Drula E."/>
            <person name="Tsang A."/>
            <person name="Magnuson J.K."/>
            <person name="Henrissat B."/>
            <person name="Wiebenga A."/>
            <person name="Simmons B.A."/>
            <person name="Makela M.R."/>
            <person name="De vries R.P."/>
            <person name="Grigoriev I.V."/>
            <person name="Mortensen U.H."/>
            <person name="Baker S.E."/>
            <person name="Andersen M.R."/>
        </authorList>
    </citation>
    <scope>NUCLEOTIDE SEQUENCE [LARGE SCALE GENOMIC DNA]</scope>
    <source>
        <strain evidence="2 3">ATCC 13496</strain>
    </source>
</reference>
<accession>A0A370C1Q8</accession>
<dbReference type="VEuPathDB" id="FungiDB:M747DRAFT_49110"/>
<dbReference type="Proteomes" id="UP000253845">
    <property type="component" value="Unassembled WGS sequence"/>
</dbReference>
<dbReference type="AlphaFoldDB" id="A0A370C1Q8"/>
<name>A0A370C1Q8_ASPNG</name>
<keyword evidence="1" id="KW-0732">Signal</keyword>
<sequence length="96" mass="9475">MKFIPALGALALAASANAAVTGNCTPGLDYCSSVLGDVGGNDAAIVDALNRAGQGGNAPWSGYLFHCNADKSLTASVCVFGCANQGAGQSDMCFGL</sequence>
<feature type="signal peptide" evidence="1">
    <location>
        <begin position="1"/>
        <end position="18"/>
    </location>
</feature>
<proteinExistence type="predicted"/>
<organism evidence="2 3">
    <name type="scientific">Aspergillus niger ATCC 13496</name>
    <dbReference type="NCBI Taxonomy" id="1353008"/>
    <lineage>
        <taxon>Eukaryota</taxon>
        <taxon>Fungi</taxon>
        <taxon>Dikarya</taxon>
        <taxon>Ascomycota</taxon>
        <taxon>Pezizomycotina</taxon>
        <taxon>Eurotiomycetes</taxon>
        <taxon>Eurotiomycetidae</taxon>
        <taxon>Eurotiales</taxon>
        <taxon>Aspergillaceae</taxon>
        <taxon>Aspergillus</taxon>
        <taxon>Aspergillus subgen. Circumdati</taxon>
    </lineage>
</organism>
<feature type="chain" id="PRO_5017084509" description="Hydrophobin" evidence="1">
    <location>
        <begin position="19"/>
        <end position="96"/>
    </location>
</feature>
<evidence type="ECO:0000313" key="3">
    <source>
        <dbReference type="Proteomes" id="UP000253845"/>
    </source>
</evidence>
<dbReference type="EMBL" id="KZ851917">
    <property type="protein sequence ID" value="RDH19809.1"/>
    <property type="molecule type" value="Genomic_DNA"/>
</dbReference>
<evidence type="ECO:0000313" key="2">
    <source>
        <dbReference type="EMBL" id="RDH19809.1"/>
    </source>
</evidence>
<protein>
    <recommendedName>
        <fullName evidence="4">Hydrophobin</fullName>
    </recommendedName>
</protein>